<reference evidence="1" key="1">
    <citation type="journal article" date="2021" name="IMA Fungus">
        <title>Genomic characterization of three marine fungi, including Emericellopsis atlantica sp. nov. with signatures of a generalist lifestyle and marine biomass degradation.</title>
        <authorList>
            <person name="Hagestad O.C."/>
            <person name="Hou L."/>
            <person name="Andersen J.H."/>
            <person name="Hansen E.H."/>
            <person name="Altermark B."/>
            <person name="Li C."/>
            <person name="Kuhnert E."/>
            <person name="Cox R.J."/>
            <person name="Crous P.W."/>
            <person name="Spatafora J.W."/>
            <person name="Lail K."/>
            <person name="Amirebrahimi M."/>
            <person name="Lipzen A."/>
            <person name="Pangilinan J."/>
            <person name="Andreopoulos W."/>
            <person name="Hayes R.D."/>
            <person name="Ng V."/>
            <person name="Grigoriev I.V."/>
            <person name="Jackson S.A."/>
            <person name="Sutton T.D.S."/>
            <person name="Dobson A.D.W."/>
            <person name="Rama T."/>
        </authorList>
    </citation>
    <scope>NUCLEOTIDE SEQUENCE</scope>
    <source>
        <strain evidence="1">TS7</strain>
    </source>
</reference>
<proteinExistence type="predicted"/>
<sequence length="357" mass="38512">MTRTTYGDNLVVTDRGGVVENTHEIHAAVTDADGRLLFYVGNPHRITLIRSAAKPMQALAVVETGGADQSSFDSVDLALMCASHSSEERHVQRARQMLDKVGATEDDLRCGGQPSITPQVTEGWWRDGVTPTAVYNCCSGKHAGMLAGAKALGAPLTDYHVQDHPIQQRVKRAVEEVANLAPDEIIWGIDGCNMPAPAYPLTALSQSYALFAKASSDLARDAATTERERWMGRIYDAMARHPEQVGGDGRFCTILMEAFEGRLIGKLGADACYAIGVKESEDTRRLGAKGALGLAVKVGDGSYSILYAVLAHLLEQLGIGSPGEREALRAFHELKMVNSMGVQTGTVNFQYKLHSVL</sequence>
<comment type="caution">
    <text evidence="1">The sequence shown here is derived from an EMBL/GenBank/DDBJ whole genome shotgun (WGS) entry which is preliminary data.</text>
</comment>
<dbReference type="InterPro" id="IPR010349">
    <property type="entry name" value="Asparaginase_II"/>
</dbReference>
<name>A0A9P8CTH3_9HYPO</name>
<dbReference type="PANTHER" id="PTHR42110">
    <property type="entry name" value="L-ASPARAGINASE, PUTATIVE (AFU_ORTHOLOGUE AFUA_3G11890)-RELATED"/>
    <property type="match status" value="1"/>
</dbReference>
<dbReference type="PANTHER" id="PTHR42110:SF1">
    <property type="entry name" value="L-ASPARAGINASE, PUTATIVE (AFU_ORTHOLOGUE AFUA_3G11890)-RELATED"/>
    <property type="match status" value="1"/>
</dbReference>
<dbReference type="EMBL" id="MU251242">
    <property type="protein sequence ID" value="KAG9258838.1"/>
    <property type="molecule type" value="Genomic_DNA"/>
</dbReference>
<dbReference type="GeneID" id="70295339"/>
<gene>
    <name evidence="1" type="ORF">F5Z01DRAFT_669579</name>
</gene>
<dbReference type="RefSeq" id="XP_046122762.1">
    <property type="nucleotide sequence ID" value="XM_046264436.1"/>
</dbReference>
<organism evidence="1 2">
    <name type="scientific">Emericellopsis atlantica</name>
    <dbReference type="NCBI Taxonomy" id="2614577"/>
    <lineage>
        <taxon>Eukaryota</taxon>
        <taxon>Fungi</taxon>
        <taxon>Dikarya</taxon>
        <taxon>Ascomycota</taxon>
        <taxon>Pezizomycotina</taxon>
        <taxon>Sordariomycetes</taxon>
        <taxon>Hypocreomycetidae</taxon>
        <taxon>Hypocreales</taxon>
        <taxon>Bionectriaceae</taxon>
        <taxon>Emericellopsis</taxon>
    </lineage>
</organism>
<protein>
    <submittedName>
        <fullName evidence="1">L-asparaginase II</fullName>
    </submittedName>
</protein>
<dbReference type="OrthoDB" id="2588474at2759"/>
<dbReference type="Proteomes" id="UP000887229">
    <property type="component" value="Unassembled WGS sequence"/>
</dbReference>
<dbReference type="AlphaFoldDB" id="A0A9P8CTH3"/>
<dbReference type="Pfam" id="PF06089">
    <property type="entry name" value="Asparaginase_II"/>
    <property type="match status" value="1"/>
</dbReference>
<accession>A0A9P8CTH3</accession>
<keyword evidence="2" id="KW-1185">Reference proteome</keyword>
<evidence type="ECO:0000313" key="1">
    <source>
        <dbReference type="EMBL" id="KAG9258838.1"/>
    </source>
</evidence>
<evidence type="ECO:0000313" key="2">
    <source>
        <dbReference type="Proteomes" id="UP000887229"/>
    </source>
</evidence>